<gene>
    <name evidence="2" type="ORF">Indivirus_1_212</name>
</gene>
<sequence length="223" mass="26050">MGNCKSRVKSDEIQIIKEQIQTLMQKESRVITHETIIKSEFNELKHRFEKLEEDVEKKVSMKYANLISDKDSQINELSKQIESLKSINYGLELKSKDIDMNQTINLNNKINDLSKAKIDKFVEKLLADNNVNIKYLPDFVERAIYKNILNLIIGLLNNTLNTFSINFLGHHMTINVVPDKTIDRINIQQRDIDLEQEVKKELELEEALEKEIDDYIEQSIKSI</sequence>
<feature type="coiled-coil region" evidence="1">
    <location>
        <begin position="41"/>
        <end position="87"/>
    </location>
</feature>
<organism evidence="2">
    <name type="scientific">Indivirus ILV1</name>
    <dbReference type="NCBI Taxonomy" id="1977633"/>
    <lineage>
        <taxon>Viruses</taxon>
        <taxon>Varidnaviria</taxon>
        <taxon>Bamfordvirae</taxon>
        <taxon>Nucleocytoviricota</taxon>
        <taxon>Megaviricetes</taxon>
        <taxon>Imitervirales</taxon>
        <taxon>Mimiviridae</taxon>
        <taxon>Klosneuvirinae</taxon>
        <taxon>Indivirus</taxon>
    </lineage>
</organism>
<dbReference type="EMBL" id="KY684085">
    <property type="protein sequence ID" value="ARF09589.1"/>
    <property type="molecule type" value="Genomic_DNA"/>
</dbReference>
<protein>
    <submittedName>
        <fullName evidence="2">Uncharacterized protein</fullName>
    </submittedName>
</protein>
<reference evidence="2" key="1">
    <citation type="journal article" date="2017" name="Science">
        <title>Giant viruses with an expanded complement of translation system components.</title>
        <authorList>
            <person name="Schulz F."/>
            <person name="Yutin N."/>
            <person name="Ivanova N.N."/>
            <person name="Ortega D.R."/>
            <person name="Lee T.K."/>
            <person name="Vierheilig J."/>
            <person name="Daims H."/>
            <person name="Horn M."/>
            <person name="Wagner M."/>
            <person name="Jensen G.J."/>
            <person name="Kyrpides N.C."/>
            <person name="Koonin E.V."/>
            <person name="Woyke T."/>
        </authorList>
    </citation>
    <scope>NUCLEOTIDE SEQUENCE</scope>
    <source>
        <strain evidence="2">ILV1</strain>
    </source>
</reference>
<feature type="coiled-coil region" evidence="1">
    <location>
        <begin position="185"/>
        <end position="218"/>
    </location>
</feature>
<keyword evidence="1" id="KW-0175">Coiled coil</keyword>
<accession>A0A1V0SD01</accession>
<proteinExistence type="predicted"/>
<evidence type="ECO:0000313" key="2">
    <source>
        <dbReference type="EMBL" id="ARF09589.1"/>
    </source>
</evidence>
<name>A0A1V0SD01_9VIRU</name>
<evidence type="ECO:0000256" key="1">
    <source>
        <dbReference type="SAM" id="Coils"/>
    </source>
</evidence>